<feature type="domain" description="F-box" evidence="1">
    <location>
        <begin position="8"/>
        <end position="53"/>
    </location>
</feature>
<dbReference type="InterPro" id="IPR001810">
    <property type="entry name" value="F-box_dom"/>
</dbReference>
<dbReference type="EMBL" id="MCGR01000131">
    <property type="protein sequence ID" value="ORY42712.1"/>
    <property type="molecule type" value="Genomic_DNA"/>
</dbReference>
<dbReference type="InterPro" id="IPR032675">
    <property type="entry name" value="LRR_dom_sf"/>
</dbReference>
<dbReference type="Proteomes" id="UP000193467">
    <property type="component" value="Unassembled WGS sequence"/>
</dbReference>
<evidence type="ECO:0000313" key="3">
    <source>
        <dbReference type="Proteomes" id="UP000193467"/>
    </source>
</evidence>
<dbReference type="AlphaFoldDB" id="A0A1Y2C6N5"/>
<dbReference type="Gene3D" id="3.80.10.10">
    <property type="entry name" value="Ribonuclease Inhibitor"/>
    <property type="match status" value="1"/>
</dbReference>
<organism evidence="2 3">
    <name type="scientific">Leucosporidium creatinivorum</name>
    <dbReference type="NCBI Taxonomy" id="106004"/>
    <lineage>
        <taxon>Eukaryota</taxon>
        <taxon>Fungi</taxon>
        <taxon>Dikarya</taxon>
        <taxon>Basidiomycota</taxon>
        <taxon>Pucciniomycotina</taxon>
        <taxon>Microbotryomycetes</taxon>
        <taxon>Leucosporidiales</taxon>
        <taxon>Leucosporidium</taxon>
    </lineage>
</organism>
<gene>
    <name evidence="2" type="ORF">BCR35DRAFT_336383</name>
</gene>
<comment type="caution">
    <text evidence="2">The sequence shown here is derived from an EMBL/GenBank/DDBJ whole genome shotgun (WGS) entry which is preliminary data.</text>
</comment>
<accession>A0A1Y2C6N5</accession>
<evidence type="ECO:0000313" key="2">
    <source>
        <dbReference type="EMBL" id="ORY42712.1"/>
    </source>
</evidence>
<sequence length="389" mass="44849">MNEPAALKLPDETWIEILGQLGLGYRDLKCVARVCRRLYKLEKDSSLDARLFRTPPKRTIKNRSSVKLHPVLEATDMTSIRAEDGWLTRDHHAEHNVYELQCREEFATYPSTKCLIINMAKGLKIEEETGVTVEDVWRAVGNMWEEPAPKKMLRAKRFRDDPPWEEHDRVTWWDLYAESERNSWTGWLKPQMNEPAALKLPDETWIEILGQLGLGYRDLKCVARVCRRLYKLEKDSSLDDRLFRTPFITPPKQGAFVTLHPVLEKAEMAHVDSRVATLFGDRTHSAYNAHKLHCTKEFATSPSTNCLKVIIGEEGLHCQLERETGVTLKDVLKALGEMRDEEVHLAHTNKASAWSAWSWYRNLQACGREKGWQSAKVRKGGVITIRHHS</sequence>
<feature type="domain" description="F-box" evidence="1">
    <location>
        <begin position="199"/>
        <end position="244"/>
    </location>
</feature>
<protein>
    <recommendedName>
        <fullName evidence="1">F-box domain-containing protein</fullName>
    </recommendedName>
</protein>
<evidence type="ECO:0000259" key="1">
    <source>
        <dbReference type="Pfam" id="PF12937"/>
    </source>
</evidence>
<name>A0A1Y2C6N5_9BASI</name>
<dbReference type="OrthoDB" id="2539743at2759"/>
<keyword evidence="3" id="KW-1185">Reference proteome</keyword>
<dbReference type="Pfam" id="PF12937">
    <property type="entry name" value="F-box-like"/>
    <property type="match status" value="2"/>
</dbReference>
<dbReference type="SUPFAM" id="SSF81383">
    <property type="entry name" value="F-box domain"/>
    <property type="match status" value="2"/>
</dbReference>
<reference evidence="2 3" key="1">
    <citation type="submission" date="2016-07" db="EMBL/GenBank/DDBJ databases">
        <title>Pervasive Adenine N6-methylation of Active Genes in Fungi.</title>
        <authorList>
            <consortium name="DOE Joint Genome Institute"/>
            <person name="Mondo S.J."/>
            <person name="Dannebaum R.O."/>
            <person name="Kuo R.C."/>
            <person name="Labutti K."/>
            <person name="Haridas S."/>
            <person name="Kuo A."/>
            <person name="Salamov A."/>
            <person name="Ahrendt S.R."/>
            <person name="Lipzen A."/>
            <person name="Sullivan W."/>
            <person name="Andreopoulos W.B."/>
            <person name="Clum A."/>
            <person name="Lindquist E."/>
            <person name="Daum C."/>
            <person name="Ramamoorthy G.K."/>
            <person name="Gryganskyi A."/>
            <person name="Culley D."/>
            <person name="Magnuson J.K."/>
            <person name="James T.Y."/>
            <person name="O'Malley M.A."/>
            <person name="Stajich J.E."/>
            <person name="Spatafora J.W."/>
            <person name="Visel A."/>
            <person name="Grigoriev I.V."/>
        </authorList>
    </citation>
    <scope>NUCLEOTIDE SEQUENCE [LARGE SCALE GENOMIC DNA]</scope>
    <source>
        <strain evidence="2 3">62-1032</strain>
    </source>
</reference>
<dbReference type="InterPro" id="IPR036047">
    <property type="entry name" value="F-box-like_dom_sf"/>
</dbReference>
<proteinExistence type="predicted"/>
<dbReference type="InParanoid" id="A0A1Y2C6N5"/>